<dbReference type="RefSeq" id="WP_338024262.1">
    <property type="nucleotide sequence ID" value="NZ_JAFBDR010000008.1"/>
</dbReference>
<keyword evidence="1" id="KW-0472">Membrane</keyword>
<evidence type="ECO:0008006" key="4">
    <source>
        <dbReference type="Google" id="ProtNLM"/>
    </source>
</evidence>
<comment type="caution">
    <text evidence="2">The sequence shown here is derived from an EMBL/GenBank/DDBJ whole genome shotgun (WGS) entry which is preliminary data.</text>
</comment>
<evidence type="ECO:0000256" key="1">
    <source>
        <dbReference type="SAM" id="Phobius"/>
    </source>
</evidence>
<evidence type="ECO:0000313" key="3">
    <source>
        <dbReference type="Proteomes" id="UP001296943"/>
    </source>
</evidence>
<feature type="transmembrane region" description="Helical" evidence="1">
    <location>
        <begin position="6"/>
        <end position="28"/>
    </location>
</feature>
<accession>A0ABS2MZS5</accession>
<proteinExistence type="predicted"/>
<sequence>MTIYEAISVALTSSLVLLNGLAVVVQIVKEIRKK</sequence>
<dbReference type="Proteomes" id="UP001296943">
    <property type="component" value="Unassembled WGS sequence"/>
</dbReference>
<dbReference type="EMBL" id="JAFBDR010000008">
    <property type="protein sequence ID" value="MBM7571408.1"/>
    <property type="molecule type" value="Genomic_DNA"/>
</dbReference>
<reference evidence="2 3" key="1">
    <citation type="submission" date="2021-01" db="EMBL/GenBank/DDBJ databases">
        <title>Genomic Encyclopedia of Type Strains, Phase IV (KMG-IV): sequencing the most valuable type-strain genomes for metagenomic binning, comparative biology and taxonomic classification.</title>
        <authorList>
            <person name="Goeker M."/>
        </authorList>
    </citation>
    <scope>NUCLEOTIDE SEQUENCE [LARGE SCALE GENOMIC DNA]</scope>
    <source>
        <strain evidence="2 3">DSM 23711</strain>
    </source>
</reference>
<gene>
    <name evidence="2" type="ORF">JOC48_001904</name>
</gene>
<name>A0ABS2MZS5_9BACI</name>
<keyword evidence="3" id="KW-1185">Reference proteome</keyword>
<keyword evidence="1" id="KW-0812">Transmembrane</keyword>
<keyword evidence="1" id="KW-1133">Transmembrane helix</keyword>
<organism evidence="2 3">
    <name type="scientific">Aquibacillus albus</name>
    <dbReference type="NCBI Taxonomy" id="1168171"/>
    <lineage>
        <taxon>Bacteria</taxon>
        <taxon>Bacillati</taxon>
        <taxon>Bacillota</taxon>
        <taxon>Bacilli</taxon>
        <taxon>Bacillales</taxon>
        <taxon>Bacillaceae</taxon>
        <taxon>Aquibacillus</taxon>
    </lineage>
</organism>
<evidence type="ECO:0000313" key="2">
    <source>
        <dbReference type="EMBL" id="MBM7571408.1"/>
    </source>
</evidence>
<protein>
    <recommendedName>
        <fullName evidence="4">Holin-like toxin</fullName>
    </recommendedName>
</protein>